<dbReference type="AlphaFoldDB" id="A0A419W7T9"/>
<reference evidence="1 2" key="1">
    <citation type="submission" date="2018-09" db="EMBL/GenBank/DDBJ databases">
        <title>Genomic Encyclopedia of Archaeal and Bacterial Type Strains, Phase II (KMG-II): from individual species to whole genera.</title>
        <authorList>
            <person name="Goeker M."/>
        </authorList>
    </citation>
    <scope>NUCLEOTIDE SEQUENCE [LARGE SCALE GENOMIC DNA]</scope>
    <source>
        <strain evidence="1 2">DSM 27148</strain>
    </source>
</reference>
<protein>
    <submittedName>
        <fullName evidence="1">Uncharacterized protein</fullName>
    </submittedName>
</protein>
<dbReference type="Proteomes" id="UP000283387">
    <property type="component" value="Unassembled WGS sequence"/>
</dbReference>
<dbReference type="OrthoDB" id="834617at2"/>
<name>A0A419W7T9_9BACT</name>
<dbReference type="EMBL" id="RAPN01000001">
    <property type="protein sequence ID" value="RKD91551.1"/>
    <property type="molecule type" value="Genomic_DNA"/>
</dbReference>
<organism evidence="1 2">
    <name type="scientific">Mangrovibacterium diazotrophicum</name>
    <dbReference type="NCBI Taxonomy" id="1261403"/>
    <lineage>
        <taxon>Bacteria</taxon>
        <taxon>Pseudomonadati</taxon>
        <taxon>Bacteroidota</taxon>
        <taxon>Bacteroidia</taxon>
        <taxon>Marinilabiliales</taxon>
        <taxon>Prolixibacteraceae</taxon>
        <taxon>Mangrovibacterium</taxon>
    </lineage>
</organism>
<proteinExistence type="predicted"/>
<dbReference type="RefSeq" id="WP_147377186.1">
    <property type="nucleotide sequence ID" value="NZ_RAPN01000001.1"/>
</dbReference>
<accession>A0A419W7T9</accession>
<evidence type="ECO:0000313" key="1">
    <source>
        <dbReference type="EMBL" id="RKD91551.1"/>
    </source>
</evidence>
<comment type="caution">
    <text evidence="1">The sequence shown here is derived from an EMBL/GenBank/DDBJ whole genome shotgun (WGS) entry which is preliminary data.</text>
</comment>
<gene>
    <name evidence="1" type="ORF">BC643_1907</name>
</gene>
<sequence>MAFLKYISSLGSLVFQVVLVIAAVVAFSWFDPFDLLAPTKRKLQNTPVQVESIREIGELITAEYYGEVIASVEEIVNTDAQSRIDTFNYRIDLLHRQFLDVVDSLAAKDLNRKQISGTFKLEYSDLLTDSLFGFYTYFIREKLKDRNYKRRELEKSLPRKQQLDLVEDLCLKRKKELRGDLHEFGTSEIQANFREVQKSSAKKTAHKRQLVLLGRGWVKAGFRFDEFSEKNFLYDNQHNRAIFIGMQPEIISATINPWFIPEEGVEGFEFVIVERKVKYDSRWTNRVKRLCLTKLEAQAISKDILGRAQSNAEDQLKHFFSLLAGEQVQEIAFYTDFLEYSADALLKDSVLSDDKIPVVEELLLEYKKRSGADFSPRACKEFIDSLKAAKPTIKGQRFQLNSRSTELFTLLKDHRLDSMESSSIDGLHRVTALDSIWCESECGNLTDSIASYLDRVNTNFENDLYRLENHFRTDTLAQLTPAR</sequence>
<keyword evidence="2" id="KW-1185">Reference proteome</keyword>
<evidence type="ECO:0000313" key="2">
    <source>
        <dbReference type="Proteomes" id="UP000283387"/>
    </source>
</evidence>